<dbReference type="AlphaFoldDB" id="E0IET2"/>
<protein>
    <submittedName>
        <fullName evidence="1">Uncharacterized protein</fullName>
    </submittedName>
</protein>
<proteinExistence type="predicted"/>
<evidence type="ECO:0000313" key="2">
    <source>
        <dbReference type="Proteomes" id="UP000005387"/>
    </source>
</evidence>
<dbReference type="STRING" id="717606.PaecuDRAFT_4173"/>
<evidence type="ECO:0000313" key="1">
    <source>
        <dbReference type="EMBL" id="EFM09170.1"/>
    </source>
</evidence>
<dbReference type="Proteomes" id="UP000005387">
    <property type="component" value="Unassembled WGS sequence"/>
</dbReference>
<accession>E0IET2</accession>
<reference evidence="1 2" key="1">
    <citation type="submission" date="2010-07" db="EMBL/GenBank/DDBJ databases">
        <title>The draft genome of Paenibacillus curdlanolyticus YK9.</title>
        <authorList>
            <consortium name="US DOE Joint Genome Institute (JGI-PGF)"/>
            <person name="Lucas S."/>
            <person name="Copeland A."/>
            <person name="Lapidus A."/>
            <person name="Cheng J.-F."/>
            <person name="Bruce D."/>
            <person name="Goodwin L."/>
            <person name="Pitluck S."/>
            <person name="Land M.L."/>
            <person name="Hauser L."/>
            <person name="Chang Y.-J."/>
            <person name="Jeffries C."/>
            <person name="Anderson I.J."/>
            <person name="Johnson E."/>
            <person name="Loganathan U."/>
            <person name="Mulhopadhyay B."/>
            <person name="Kyrpides N."/>
            <person name="Woyke T.J."/>
        </authorList>
    </citation>
    <scope>NUCLEOTIDE SEQUENCE [LARGE SCALE GENOMIC DNA]</scope>
    <source>
        <strain evidence="1 2">YK9</strain>
    </source>
</reference>
<keyword evidence="2" id="KW-1185">Reference proteome</keyword>
<dbReference type="RefSeq" id="WP_006040156.1">
    <property type="nucleotide sequence ID" value="NZ_AEDD01000012.1"/>
</dbReference>
<gene>
    <name evidence="1" type="ORF">PaecuDRAFT_4173</name>
</gene>
<sequence>MDYPLYKDKLLDLLPSICMAAHADKKVDIKQQEKLFGLLKEIARTYHSESWIPKNIIATLLQTYLMIEPEIQYAQGTDKEFLIKFCWELQENIMNILNASLIR</sequence>
<organism evidence="1 2">
    <name type="scientific">Paenibacillus curdlanolyticus YK9</name>
    <dbReference type="NCBI Taxonomy" id="717606"/>
    <lineage>
        <taxon>Bacteria</taxon>
        <taxon>Bacillati</taxon>
        <taxon>Bacillota</taxon>
        <taxon>Bacilli</taxon>
        <taxon>Bacillales</taxon>
        <taxon>Paenibacillaceae</taxon>
        <taxon>Paenibacillus</taxon>
    </lineage>
</organism>
<name>E0IET2_9BACL</name>
<dbReference type="EMBL" id="AEDD01000012">
    <property type="protein sequence ID" value="EFM09170.1"/>
    <property type="molecule type" value="Genomic_DNA"/>
</dbReference>